<name>A0ABQ3YY06_9ACTN</name>
<gene>
    <name evidence="1" type="ORF">Adu01nite_38130</name>
</gene>
<dbReference type="Proteomes" id="UP000637628">
    <property type="component" value="Unassembled WGS sequence"/>
</dbReference>
<proteinExistence type="predicted"/>
<sequence length="162" mass="16940">MLGPPVVDPSVPGHELLQQALDIDAQWRAGGIQHFAFLPAERPPDLRKLETIDADDGIVDVYDVGTPVLRTIVKYTARRPGPCGAPVPGVALCLFSGPVGGGSPDAPSVAYARVQLSGGPKAGDPVTTRAAAFWGKTELVPLREAPWFADLVQEALVAAGRA</sequence>
<accession>A0ABQ3YY06</accession>
<reference evidence="1 2" key="1">
    <citation type="submission" date="2021-01" db="EMBL/GenBank/DDBJ databases">
        <title>Whole genome shotgun sequence of Actinoplanes durhamensis NBRC 14914.</title>
        <authorList>
            <person name="Komaki H."/>
            <person name="Tamura T."/>
        </authorList>
    </citation>
    <scope>NUCLEOTIDE SEQUENCE [LARGE SCALE GENOMIC DNA]</scope>
    <source>
        <strain evidence="1 2">NBRC 14914</strain>
    </source>
</reference>
<protein>
    <submittedName>
        <fullName evidence="1">Uncharacterized protein</fullName>
    </submittedName>
</protein>
<keyword evidence="2" id="KW-1185">Reference proteome</keyword>
<comment type="caution">
    <text evidence="1">The sequence shown here is derived from an EMBL/GenBank/DDBJ whole genome shotgun (WGS) entry which is preliminary data.</text>
</comment>
<evidence type="ECO:0000313" key="1">
    <source>
        <dbReference type="EMBL" id="GIE02463.1"/>
    </source>
</evidence>
<evidence type="ECO:0000313" key="2">
    <source>
        <dbReference type="Proteomes" id="UP000637628"/>
    </source>
</evidence>
<organism evidence="1 2">
    <name type="scientific">Paractinoplanes durhamensis</name>
    <dbReference type="NCBI Taxonomy" id="113563"/>
    <lineage>
        <taxon>Bacteria</taxon>
        <taxon>Bacillati</taxon>
        <taxon>Actinomycetota</taxon>
        <taxon>Actinomycetes</taxon>
        <taxon>Micromonosporales</taxon>
        <taxon>Micromonosporaceae</taxon>
        <taxon>Paractinoplanes</taxon>
    </lineage>
</organism>
<dbReference type="RefSeq" id="WP_344518007.1">
    <property type="nucleotide sequence ID" value="NZ_BAAATX010000001.1"/>
</dbReference>
<dbReference type="EMBL" id="BOML01000031">
    <property type="protein sequence ID" value="GIE02463.1"/>
    <property type="molecule type" value="Genomic_DNA"/>
</dbReference>